<dbReference type="GO" id="GO:0016787">
    <property type="term" value="F:hydrolase activity"/>
    <property type="evidence" value="ECO:0007669"/>
    <property type="project" value="UniProtKB-KW"/>
</dbReference>
<dbReference type="Pfam" id="PF07859">
    <property type="entry name" value="Abhydrolase_3"/>
    <property type="match status" value="1"/>
</dbReference>
<reference evidence="4" key="1">
    <citation type="journal article" date="2019" name="Int. J. Syst. Evol. Microbiol.">
        <title>The Global Catalogue of Microorganisms (GCM) 10K type strain sequencing project: providing services to taxonomists for standard genome sequencing and annotation.</title>
        <authorList>
            <consortium name="The Broad Institute Genomics Platform"/>
            <consortium name="The Broad Institute Genome Sequencing Center for Infectious Disease"/>
            <person name="Wu L."/>
            <person name="Ma J."/>
        </authorList>
    </citation>
    <scope>NUCLEOTIDE SEQUENCE [LARGE SCALE GENOMIC DNA]</scope>
    <source>
        <strain evidence="4">CGMCC 4.7093</strain>
    </source>
</reference>
<dbReference type="EMBL" id="JBHSIV010000017">
    <property type="protein sequence ID" value="MFC5063813.1"/>
    <property type="molecule type" value="Genomic_DNA"/>
</dbReference>
<dbReference type="InterPro" id="IPR029058">
    <property type="entry name" value="AB_hydrolase_fold"/>
</dbReference>
<dbReference type="PANTHER" id="PTHR48081">
    <property type="entry name" value="AB HYDROLASE SUPERFAMILY PROTEIN C4A8.06C"/>
    <property type="match status" value="1"/>
</dbReference>
<keyword evidence="4" id="KW-1185">Reference proteome</keyword>
<accession>A0ABV9YQX5</accession>
<dbReference type="InterPro" id="IPR013094">
    <property type="entry name" value="AB_hydrolase_3"/>
</dbReference>
<protein>
    <submittedName>
        <fullName evidence="3">Alpha/beta hydrolase</fullName>
    </submittedName>
</protein>
<dbReference type="InterPro" id="IPR050300">
    <property type="entry name" value="GDXG_lipolytic_enzyme"/>
</dbReference>
<keyword evidence="1 3" id="KW-0378">Hydrolase</keyword>
<evidence type="ECO:0000256" key="1">
    <source>
        <dbReference type="ARBA" id="ARBA00022801"/>
    </source>
</evidence>
<evidence type="ECO:0000259" key="2">
    <source>
        <dbReference type="Pfam" id="PF07859"/>
    </source>
</evidence>
<comment type="caution">
    <text evidence="3">The sequence shown here is derived from an EMBL/GenBank/DDBJ whole genome shotgun (WGS) entry which is preliminary data.</text>
</comment>
<dbReference type="SUPFAM" id="SSF53474">
    <property type="entry name" value="alpha/beta-Hydrolases"/>
    <property type="match status" value="1"/>
</dbReference>
<feature type="domain" description="Alpha/beta hydrolase fold-3" evidence="2">
    <location>
        <begin position="85"/>
        <end position="292"/>
    </location>
</feature>
<dbReference type="Gene3D" id="3.40.50.1820">
    <property type="entry name" value="alpha/beta hydrolase"/>
    <property type="match status" value="1"/>
</dbReference>
<name>A0ABV9YQX5_9PSEU</name>
<evidence type="ECO:0000313" key="3">
    <source>
        <dbReference type="EMBL" id="MFC5063813.1"/>
    </source>
</evidence>
<proteinExistence type="predicted"/>
<sequence length="327" mass="35177">MVALDRRVRLLGRAMRRAASISSMTPADIEKAQQQGAPPALLARLFGRRRPGVDVENRVVDLSGGRRRLRIYRPSGTPRASRPVVVNFHGGGWTLGSVEGGDWLCSGVSADLDAVVVSVDYRLAPTDRFPAAVEDCYEATRWVAEHAAELGVDTDRLAVMGDSAGGNLAAVVSLLARDRSGPAIASQILIYPATDLTLASPSLTTNAEAPVLSTDEVRAFRGHYLGDDEAVALDPRASPLLADDHTGLPPALVQVAEHDPIRDDGVRYAEALRDAGVPVRMTEYVGMPHGYMSLPGVCRSAPQALHEVVAELRDRLVARHPHRQEAR</sequence>
<dbReference type="RefSeq" id="WP_378037162.1">
    <property type="nucleotide sequence ID" value="NZ_JBHSIV010000017.1"/>
</dbReference>
<evidence type="ECO:0000313" key="4">
    <source>
        <dbReference type="Proteomes" id="UP001595947"/>
    </source>
</evidence>
<dbReference type="PANTHER" id="PTHR48081:SF8">
    <property type="entry name" value="ALPHA_BETA HYDROLASE FOLD-3 DOMAIN-CONTAINING PROTEIN-RELATED"/>
    <property type="match status" value="1"/>
</dbReference>
<dbReference type="Proteomes" id="UP001595947">
    <property type="component" value="Unassembled WGS sequence"/>
</dbReference>
<gene>
    <name evidence="3" type="ORF">ACFPBZ_16460</name>
</gene>
<organism evidence="3 4">
    <name type="scientific">Actinomycetospora atypica</name>
    <dbReference type="NCBI Taxonomy" id="1290095"/>
    <lineage>
        <taxon>Bacteria</taxon>
        <taxon>Bacillati</taxon>
        <taxon>Actinomycetota</taxon>
        <taxon>Actinomycetes</taxon>
        <taxon>Pseudonocardiales</taxon>
        <taxon>Pseudonocardiaceae</taxon>
        <taxon>Actinomycetospora</taxon>
    </lineage>
</organism>